<dbReference type="EnsemblPlants" id="evm.model.01.2234">
    <property type="protein sequence ID" value="cds.evm.model.01.2234"/>
    <property type="gene ID" value="evm.TU.01.2234"/>
</dbReference>
<dbReference type="Gramene" id="evm.model.01.2234">
    <property type="protein sequence ID" value="cds.evm.model.01.2234"/>
    <property type="gene ID" value="evm.TU.01.2234"/>
</dbReference>
<sequence>MKKGFSSNITKHNYAVGELSRGDPEAEALKKWLREAQDGPFRGEYAGDVWDLNLDPLTDWFKRFMGSNLAPFASEMLSHFAADLTQLPTKRYAACASSNHVYQIQDMSVTLTAIVVEAGHLSKTLIDHRFTMLEFGGMDEELIAKLKSLDELHQTNLEATTNLTVELKELHQFRDQTRKETAKAARDALLAPITCQHYEKHFDDGVFMCWKANNFEPRLPFYPNPKVVLAQFWEKNKKLDVVLAERRGPRLPP</sequence>
<accession>A0A803NKC1</accession>
<evidence type="ECO:0000313" key="1">
    <source>
        <dbReference type="EnsemblPlants" id="cds.evm.model.01.2234"/>
    </source>
</evidence>
<protein>
    <submittedName>
        <fullName evidence="1">Uncharacterized protein</fullName>
    </submittedName>
</protein>
<dbReference type="Proteomes" id="UP000596661">
    <property type="component" value="Chromosome 1"/>
</dbReference>
<dbReference type="AlphaFoldDB" id="A0A803NKC1"/>
<dbReference type="EMBL" id="UZAU01000063">
    <property type="status" value="NOT_ANNOTATED_CDS"/>
    <property type="molecule type" value="Genomic_DNA"/>
</dbReference>
<name>A0A803NKC1_CANSA</name>
<reference evidence="1" key="2">
    <citation type="submission" date="2021-03" db="UniProtKB">
        <authorList>
            <consortium name="EnsemblPlants"/>
        </authorList>
    </citation>
    <scope>IDENTIFICATION</scope>
</reference>
<keyword evidence="2" id="KW-1185">Reference proteome</keyword>
<reference evidence="1" key="1">
    <citation type="submission" date="2018-11" db="EMBL/GenBank/DDBJ databases">
        <authorList>
            <person name="Grassa J C."/>
        </authorList>
    </citation>
    <scope>NUCLEOTIDE SEQUENCE [LARGE SCALE GENOMIC DNA]</scope>
</reference>
<proteinExistence type="predicted"/>
<evidence type="ECO:0000313" key="2">
    <source>
        <dbReference type="Proteomes" id="UP000596661"/>
    </source>
</evidence>
<organism evidence="1 2">
    <name type="scientific">Cannabis sativa</name>
    <name type="common">Hemp</name>
    <name type="synonym">Marijuana</name>
    <dbReference type="NCBI Taxonomy" id="3483"/>
    <lineage>
        <taxon>Eukaryota</taxon>
        <taxon>Viridiplantae</taxon>
        <taxon>Streptophyta</taxon>
        <taxon>Embryophyta</taxon>
        <taxon>Tracheophyta</taxon>
        <taxon>Spermatophyta</taxon>
        <taxon>Magnoliopsida</taxon>
        <taxon>eudicotyledons</taxon>
        <taxon>Gunneridae</taxon>
        <taxon>Pentapetalae</taxon>
        <taxon>rosids</taxon>
        <taxon>fabids</taxon>
        <taxon>Rosales</taxon>
        <taxon>Cannabaceae</taxon>
        <taxon>Cannabis</taxon>
    </lineage>
</organism>